<dbReference type="Proteomes" id="UP000059680">
    <property type="component" value="Chromosome 10"/>
</dbReference>
<dbReference type="AlphaFoldDB" id="A0A0P0XV49"/>
<name>A0A0P0XV49_ORYSJ</name>
<dbReference type="PaxDb" id="39947-A0A0P0XV49"/>
<reference evidence="2 3" key="3">
    <citation type="journal article" date="2013" name="Rice">
        <title>Improvement of the Oryza sativa Nipponbare reference genome using next generation sequence and optical map data.</title>
        <authorList>
            <person name="Kawahara Y."/>
            <person name="de la Bastide M."/>
            <person name="Hamilton J.P."/>
            <person name="Kanamori H."/>
            <person name="McCombie W.R."/>
            <person name="Ouyang S."/>
            <person name="Schwartz D.C."/>
            <person name="Tanaka T."/>
            <person name="Wu J."/>
            <person name="Zhou S."/>
            <person name="Childs K.L."/>
            <person name="Davidson R.M."/>
            <person name="Lin H."/>
            <person name="Quesada-Ocampo L."/>
            <person name="Vaillancourt B."/>
            <person name="Sakai H."/>
            <person name="Lee S.S."/>
            <person name="Kim J."/>
            <person name="Numa H."/>
            <person name="Itoh T."/>
            <person name="Buell C.R."/>
            <person name="Matsumoto T."/>
        </authorList>
    </citation>
    <scope>NUCLEOTIDE SEQUENCE [LARGE SCALE GENOMIC DNA]</scope>
    <source>
        <strain evidence="3">cv. Nipponbare</strain>
    </source>
</reference>
<evidence type="ECO:0000259" key="1">
    <source>
        <dbReference type="Pfam" id="PF22486"/>
    </source>
</evidence>
<dbReference type="STRING" id="39947.A0A0P0XV49"/>
<gene>
    <name evidence="2" type="ordered locus">Os10g0435100</name>
    <name evidence="2" type="ORF">OSNPB_100435100</name>
</gene>
<protein>
    <submittedName>
        <fullName evidence="2">Os10g0435100 protein</fullName>
    </submittedName>
</protein>
<evidence type="ECO:0000313" key="2">
    <source>
        <dbReference type="EMBL" id="BAT10982.1"/>
    </source>
</evidence>
<organism evidence="2 3">
    <name type="scientific">Oryza sativa subsp. japonica</name>
    <name type="common">Rice</name>
    <dbReference type="NCBI Taxonomy" id="39947"/>
    <lineage>
        <taxon>Eukaryota</taxon>
        <taxon>Viridiplantae</taxon>
        <taxon>Streptophyta</taxon>
        <taxon>Embryophyta</taxon>
        <taxon>Tracheophyta</taxon>
        <taxon>Spermatophyta</taxon>
        <taxon>Magnoliopsida</taxon>
        <taxon>Liliopsida</taxon>
        <taxon>Poales</taxon>
        <taxon>Poaceae</taxon>
        <taxon>BOP clade</taxon>
        <taxon>Oryzoideae</taxon>
        <taxon>Oryzeae</taxon>
        <taxon>Oryzinae</taxon>
        <taxon>Oryza</taxon>
        <taxon>Oryza sativa</taxon>
    </lineage>
</organism>
<accession>A0A0P0XV49</accession>
<dbReference type="InParanoid" id="A0A0P0XV49"/>
<reference evidence="3" key="1">
    <citation type="journal article" date="2005" name="Nature">
        <title>The map-based sequence of the rice genome.</title>
        <authorList>
            <consortium name="International rice genome sequencing project (IRGSP)"/>
            <person name="Matsumoto T."/>
            <person name="Wu J."/>
            <person name="Kanamori H."/>
            <person name="Katayose Y."/>
            <person name="Fujisawa M."/>
            <person name="Namiki N."/>
            <person name="Mizuno H."/>
            <person name="Yamamoto K."/>
            <person name="Antonio B.A."/>
            <person name="Baba T."/>
            <person name="Sakata K."/>
            <person name="Nagamura Y."/>
            <person name="Aoki H."/>
            <person name="Arikawa K."/>
            <person name="Arita K."/>
            <person name="Bito T."/>
            <person name="Chiden Y."/>
            <person name="Fujitsuka N."/>
            <person name="Fukunaka R."/>
            <person name="Hamada M."/>
            <person name="Harada C."/>
            <person name="Hayashi A."/>
            <person name="Hijishita S."/>
            <person name="Honda M."/>
            <person name="Hosokawa S."/>
            <person name="Ichikawa Y."/>
            <person name="Idonuma A."/>
            <person name="Iijima M."/>
            <person name="Ikeda M."/>
            <person name="Ikeno M."/>
            <person name="Ito K."/>
            <person name="Ito S."/>
            <person name="Ito T."/>
            <person name="Ito Y."/>
            <person name="Ito Y."/>
            <person name="Iwabuchi A."/>
            <person name="Kamiya K."/>
            <person name="Karasawa W."/>
            <person name="Kurita K."/>
            <person name="Katagiri S."/>
            <person name="Kikuta A."/>
            <person name="Kobayashi H."/>
            <person name="Kobayashi N."/>
            <person name="Machita K."/>
            <person name="Maehara T."/>
            <person name="Masukawa M."/>
            <person name="Mizubayashi T."/>
            <person name="Mukai Y."/>
            <person name="Nagasaki H."/>
            <person name="Nagata Y."/>
            <person name="Naito S."/>
            <person name="Nakashima M."/>
            <person name="Nakama Y."/>
            <person name="Nakamichi Y."/>
            <person name="Nakamura M."/>
            <person name="Meguro A."/>
            <person name="Negishi M."/>
            <person name="Ohta I."/>
            <person name="Ohta T."/>
            <person name="Okamoto M."/>
            <person name="Ono N."/>
            <person name="Saji S."/>
            <person name="Sakaguchi M."/>
            <person name="Sakai K."/>
            <person name="Shibata M."/>
            <person name="Shimokawa T."/>
            <person name="Song J."/>
            <person name="Takazaki Y."/>
            <person name="Terasawa K."/>
            <person name="Tsugane M."/>
            <person name="Tsuji K."/>
            <person name="Ueda S."/>
            <person name="Waki K."/>
            <person name="Yamagata H."/>
            <person name="Yamamoto M."/>
            <person name="Yamamoto S."/>
            <person name="Yamane H."/>
            <person name="Yoshiki S."/>
            <person name="Yoshihara R."/>
            <person name="Yukawa K."/>
            <person name="Zhong H."/>
            <person name="Yano M."/>
            <person name="Yuan Q."/>
            <person name="Ouyang S."/>
            <person name="Liu J."/>
            <person name="Jones K.M."/>
            <person name="Gansberger K."/>
            <person name="Moffat K."/>
            <person name="Hill J."/>
            <person name="Bera J."/>
            <person name="Fadrosh D."/>
            <person name="Jin S."/>
            <person name="Johri S."/>
            <person name="Kim M."/>
            <person name="Overton L."/>
            <person name="Reardon M."/>
            <person name="Tsitrin T."/>
            <person name="Vuong H."/>
            <person name="Weaver B."/>
            <person name="Ciecko A."/>
            <person name="Tallon L."/>
            <person name="Jackson J."/>
            <person name="Pai G."/>
            <person name="Aken S.V."/>
            <person name="Utterback T."/>
            <person name="Reidmuller S."/>
            <person name="Feldblyum T."/>
            <person name="Hsiao J."/>
            <person name="Zismann V."/>
            <person name="Iobst S."/>
            <person name="de Vazeille A.R."/>
            <person name="Buell C.R."/>
            <person name="Ying K."/>
            <person name="Li Y."/>
            <person name="Lu T."/>
            <person name="Huang Y."/>
            <person name="Zhao Q."/>
            <person name="Feng Q."/>
            <person name="Zhang L."/>
            <person name="Zhu J."/>
            <person name="Weng Q."/>
            <person name="Mu J."/>
            <person name="Lu Y."/>
            <person name="Fan D."/>
            <person name="Liu Y."/>
            <person name="Guan J."/>
            <person name="Zhang Y."/>
            <person name="Yu S."/>
            <person name="Liu X."/>
            <person name="Zhang Y."/>
            <person name="Hong G."/>
            <person name="Han B."/>
            <person name="Choisne N."/>
            <person name="Demange N."/>
            <person name="Orjeda G."/>
            <person name="Samain S."/>
            <person name="Cattolico L."/>
            <person name="Pelletier E."/>
            <person name="Couloux A."/>
            <person name="Segurens B."/>
            <person name="Wincker P."/>
            <person name="D'Hont A."/>
            <person name="Scarpelli C."/>
            <person name="Weissenbach J."/>
            <person name="Salanoubat M."/>
            <person name="Quetier F."/>
            <person name="Yu Y."/>
            <person name="Kim H.R."/>
            <person name="Rambo T."/>
            <person name="Currie J."/>
            <person name="Collura K."/>
            <person name="Luo M."/>
            <person name="Yang T."/>
            <person name="Ammiraju J.S.S."/>
            <person name="Engler F."/>
            <person name="Soderlund C."/>
            <person name="Wing R.A."/>
            <person name="Palmer L.E."/>
            <person name="de la Bastide M."/>
            <person name="Spiegel L."/>
            <person name="Nascimento L."/>
            <person name="Zutavern T."/>
            <person name="O'Shaughnessy A."/>
            <person name="Dike S."/>
            <person name="Dedhia N."/>
            <person name="Preston R."/>
            <person name="Balija V."/>
            <person name="McCombie W.R."/>
            <person name="Chow T."/>
            <person name="Chen H."/>
            <person name="Chung M."/>
            <person name="Chen C."/>
            <person name="Shaw J."/>
            <person name="Wu H."/>
            <person name="Hsiao K."/>
            <person name="Chao Y."/>
            <person name="Chu M."/>
            <person name="Cheng C."/>
            <person name="Hour A."/>
            <person name="Lee P."/>
            <person name="Lin S."/>
            <person name="Lin Y."/>
            <person name="Liou J."/>
            <person name="Liu S."/>
            <person name="Hsing Y."/>
            <person name="Raghuvanshi S."/>
            <person name="Mohanty A."/>
            <person name="Bharti A.K."/>
            <person name="Gaur A."/>
            <person name="Gupta V."/>
            <person name="Kumar D."/>
            <person name="Ravi V."/>
            <person name="Vij S."/>
            <person name="Kapur A."/>
            <person name="Khurana P."/>
            <person name="Khurana P."/>
            <person name="Khurana J.P."/>
            <person name="Tyagi A.K."/>
            <person name="Gaikwad K."/>
            <person name="Singh A."/>
            <person name="Dalal V."/>
            <person name="Srivastava S."/>
            <person name="Dixit A."/>
            <person name="Pal A.K."/>
            <person name="Ghazi I.A."/>
            <person name="Yadav M."/>
            <person name="Pandit A."/>
            <person name="Bhargava A."/>
            <person name="Sureshbabu K."/>
            <person name="Batra K."/>
            <person name="Sharma T.R."/>
            <person name="Mohapatra T."/>
            <person name="Singh N.K."/>
            <person name="Messing J."/>
            <person name="Nelson A.B."/>
            <person name="Fuks G."/>
            <person name="Kavchok S."/>
            <person name="Keizer G."/>
            <person name="Linton E."/>
            <person name="Llaca V."/>
            <person name="Song R."/>
            <person name="Tanyolac B."/>
            <person name="Young S."/>
            <person name="Ho-Il K."/>
            <person name="Hahn J.H."/>
            <person name="Sangsakoo G."/>
            <person name="Vanavichit A."/>
            <person name="de Mattos Luiz.A.T."/>
            <person name="Zimmer P.D."/>
            <person name="Malone G."/>
            <person name="Dellagostin O."/>
            <person name="de Oliveira A.C."/>
            <person name="Bevan M."/>
            <person name="Bancroft I."/>
            <person name="Minx P."/>
            <person name="Cordum H."/>
            <person name="Wilson R."/>
            <person name="Cheng Z."/>
            <person name="Jin W."/>
            <person name="Jiang J."/>
            <person name="Leong S.A."/>
            <person name="Iwama H."/>
            <person name="Gojobori T."/>
            <person name="Itoh T."/>
            <person name="Niimura Y."/>
            <person name="Fujii Y."/>
            <person name="Habara T."/>
            <person name="Sakai H."/>
            <person name="Sato Y."/>
            <person name="Wilson G."/>
            <person name="Kumar K."/>
            <person name="McCouch S."/>
            <person name="Juretic N."/>
            <person name="Hoen D."/>
            <person name="Wright S."/>
            <person name="Bruskiewich R."/>
            <person name="Bureau T."/>
            <person name="Miyao A."/>
            <person name="Hirochika H."/>
            <person name="Nishikawa T."/>
            <person name="Kadowaki K."/>
            <person name="Sugiura M."/>
            <person name="Burr B."/>
            <person name="Sasaki T."/>
        </authorList>
    </citation>
    <scope>NUCLEOTIDE SEQUENCE [LARGE SCALE GENOMIC DNA]</scope>
    <source>
        <strain evidence="3">cv. Nipponbare</strain>
    </source>
</reference>
<dbReference type="Gene3D" id="2.60.210.10">
    <property type="entry name" value="Apoptosis, Tumor Necrosis Factor Receptor Associated Protein 2, Chain A"/>
    <property type="match status" value="1"/>
</dbReference>
<keyword evidence="3" id="KW-1185">Reference proteome</keyword>
<evidence type="ECO:0000313" key="3">
    <source>
        <dbReference type="Proteomes" id="UP000059680"/>
    </source>
</evidence>
<dbReference type="EMBL" id="AP014966">
    <property type="protein sequence ID" value="BAT10982.1"/>
    <property type="molecule type" value="Genomic_DNA"/>
</dbReference>
<dbReference type="Pfam" id="PF22486">
    <property type="entry name" value="MATH_2"/>
    <property type="match status" value="1"/>
</dbReference>
<dbReference type="InterPro" id="IPR008974">
    <property type="entry name" value="TRAF-like"/>
</dbReference>
<proteinExistence type="predicted"/>
<sequence length="104" mass="11171">MSTATPVPNIVDGECGVTPPSRSASTIIAARTLHVLTIDGYSNTLKSNDPSQHLFLSSPFSAGGHTWCIHYCPIGCTKESKGLHLHLPRSLGHHRRHSVGKGYV</sequence>
<dbReference type="CDD" id="cd00121">
    <property type="entry name" value="MATH"/>
    <property type="match status" value="1"/>
</dbReference>
<dbReference type="InterPro" id="IPR002083">
    <property type="entry name" value="MATH/TRAF_dom"/>
</dbReference>
<feature type="domain" description="MATH" evidence="1">
    <location>
        <begin position="34"/>
        <end position="85"/>
    </location>
</feature>
<reference evidence="2 3" key="2">
    <citation type="journal article" date="2013" name="Plant Cell Physiol.">
        <title>Rice Annotation Project Database (RAP-DB): an integrative and interactive database for rice genomics.</title>
        <authorList>
            <person name="Sakai H."/>
            <person name="Lee S.S."/>
            <person name="Tanaka T."/>
            <person name="Numa H."/>
            <person name="Kim J."/>
            <person name="Kawahara Y."/>
            <person name="Wakimoto H."/>
            <person name="Yang C.C."/>
            <person name="Iwamoto M."/>
            <person name="Abe T."/>
            <person name="Yamada Y."/>
            <person name="Muto A."/>
            <person name="Inokuchi H."/>
            <person name="Ikemura T."/>
            <person name="Matsumoto T."/>
            <person name="Sasaki T."/>
            <person name="Itoh T."/>
        </authorList>
    </citation>
    <scope>NUCLEOTIDE SEQUENCE [LARGE SCALE GENOMIC DNA]</scope>
    <source>
        <strain evidence="3">cv. Nipponbare</strain>
    </source>
</reference>
<dbReference type="SUPFAM" id="SSF49599">
    <property type="entry name" value="TRAF domain-like"/>
    <property type="match status" value="1"/>
</dbReference>